<proteinExistence type="predicted"/>
<sequence length="77" mass="8049">MDPRTLERIGLALGRPTYDPLAICRALCATPTQATLVAATMGFLPSAAQAATIMRALGAPPPIHPLALCEVPSETKH</sequence>
<reference evidence="1 2" key="1">
    <citation type="journal article" date="2019" name="Environ. Microbiol.">
        <title>Species interactions and distinct microbial communities in high Arctic permafrost affected cryosols are associated with the CH4 and CO2 gas fluxes.</title>
        <authorList>
            <person name="Altshuler I."/>
            <person name="Hamel J."/>
            <person name="Turney S."/>
            <person name="Magnuson E."/>
            <person name="Levesque R."/>
            <person name="Greer C."/>
            <person name="Whyte L.G."/>
        </authorList>
    </citation>
    <scope>NUCLEOTIDE SEQUENCE [LARGE SCALE GENOMIC DNA]</scope>
    <source>
        <strain evidence="1 2">S9.3B</strain>
    </source>
</reference>
<keyword evidence="2" id="KW-1185">Reference proteome</keyword>
<gene>
    <name evidence="1" type="ORF">EAH89_26255</name>
</gene>
<comment type="caution">
    <text evidence="1">The sequence shown here is derived from an EMBL/GenBank/DDBJ whole genome shotgun (WGS) entry which is preliminary data.</text>
</comment>
<name>A0A502F8I4_9PROT</name>
<protein>
    <recommendedName>
        <fullName evidence="3">DUF3572 family protein</fullName>
    </recommendedName>
</protein>
<organism evidence="1 2">
    <name type="scientific">Muricoccus nepalensis</name>
    <dbReference type="NCBI Taxonomy" id="1854500"/>
    <lineage>
        <taxon>Bacteria</taxon>
        <taxon>Pseudomonadati</taxon>
        <taxon>Pseudomonadota</taxon>
        <taxon>Alphaproteobacteria</taxon>
        <taxon>Acetobacterales</taxon>
        <taxon>Roseomonadaceae</taxon>
        <taxon>Muricoccus</taxon>
    </lineage>
</organism>
<dbReference type="EMBL" id="RCZP01000046">
    <property type="protein sequence ID" value="TPG45706.1"/>
    <property type="molecule type" value="Genomic_DNA"/>
</dbReference>
<accession>A0A502F8I4</accession>
<dbReference type="Proteomes" id="UP000317078">
    <property type="component" value="Unassembled WGS sequence"/>
</dbReference>
<evidence type="ECO:0000313" key="2">
    <source>
        <dbReference type="Proteomes" id="UP000317078"/>
    </source>
</evidence>
<evidence type="ECO:0008006" key="3">
    <source>
        <dbReference type="Google" id="ProtNLM"/>
    </source>
</evidence>
<dbReference type="AlphaFoldDB" id="A0A502F8I4"/>
<evidence type="ECO:0000313" key="1">
    <source>
        <dbReference type="EMBL" id="TPG45706.1"/>
    </source>
</evidence>